<dbReference type="InterPro" id="IPR007230">
    <property type="entry name" value="Nup98_auto-Pept-S59_dom"/>
</dbReference>
<comment type="caution">
    <text evidence="9">The sequence shown here is derived from an EMBL/GenBank/DDBJ whole genome shotgun (WGS) entry which is preliminary data.</text>
</comment>
<evidence type="ECO:0000256" key="4">
    <source>
        <dbReference type="ARBA" id="ARBA00022927"/>
    </source>
</evidence>
<dbReference type="PANTHER" id="PTHR23198">
    <property type="entry name" value="NUCLEOPORIN"/>
    <property type="match status" value="1"/>
</dbReference>
<dbReference type="PROSITE" id="PS51434">
    <property type="entry name" value="NUP_C"/>
    <property type="match status" value="1"/>
</dbReference>
<dbReference type="InterPro" id="IPR036903">
    <property type="entry name" value="Nup98_auto-Pept-S59_dom_sf"/>
</dbReference>
<keyword evidence="2" id="KW-0813">Transport</keyword>
<sequence>MASASPFPLSGTLNEVQSTRNSILFGITMGMGCDAGTSGSQIALHQYKRRKISQKNVSSSCEVHSEVEASLPTLRSLGYYMEPCLKELAKRELMDSGFCSQVQNFTVGRFGYGCVKFLGDTDVRWLDLDQIIRFGRHEVVVYGDEGAKPEVGQGLNKAAEVTLVLQIRSSSFEEGRLNDIVEKLRLCTKKQGADFISFNPSNGEWKFLVHHFSRFGLGEDDEEDIAMDDATVVQHPLETNAREVSDIDEATLVEPNGAVLSHSLPAHLGLDPIKMKEMRMVMFPVDEEEDHDFSGEFKQREQSFNKEYIRPPLHHSTRRMSHKSGSSVARKTPLALLEYNPGSVDSSSSGTILMAQQNKGMPLKTTKVEGFKLDLKHETPIAESHSRNIVDAALFMGRSFRVGWGPNGILVHAGAAVGGNDSQRVLSSVINLEKVAIDKVVRDENNKVRKELVDSCFISPLKLHKDIKHETKEVEIGSFKLRLQNPVSNRLMLSEICRSYIGIIERQLEVPEVSSSGRVVLMHQVMVWELIKVLFSAREISGQSKSAGADNEEDMMHDRSEGSSEVDLEALPLIRRAEFSYWLQESVCHRVQDEVSSLNESSDLEQILLLLTGRQLDAAVELAASRGDVRLACLLSQAGGSTINRVDVAQQLDLWRTNGLDFNFIEKDRIRLFELLAGNIHGALHGKNIDWKRFLGLLMWYQLPPDTSLPFVFRNYQQLLADGGAPHPVPVYIDEGPVEEAVSWSVGERYDLAYYLMLLHASEGSEFGLGKTMFSAFSSTHDPLDYHMIWHQRAVLEAVGAFSSNDLHVLDMGLVSQLLCLGQCHWAIYVVLHMPFRDDFPYLQATLIREILFQYCESWHSQELQRQFMEDLGVPLAWLHEAMAVYFNYCGDLSRALEHYIACANWQKAHSLFMTSVAHSLFLSAKHSEIWRLATSMEDHKSEIEHWDLGAGVYISFYLIRSSLQEENNTMCELDSLESKNAACKDFFSCLNESLAVWGGRLPVDARVAYSKMSEEICGLLLSDSGEGSTRDVQLSCFDTVFSAPVPEDLHSSHLQNAVALFTCSLLEV</sequence>
<organism evidence="9 10">
    <name type="scientific">Vitis rotundifolia</name>
    <name type="common">Muscadine grape</name>
    <dbReference type="NCBI Taxonomy" id="103349"/>
    <lineage>
        <taxon>Eukaryota</taxon>
        <taxon>Viridiplantae</taxon>
        <taxon>Streptophyta</taxon>
        <taxon>Embryophyta</taxon>
        <taxon>Tracheophyta</taxon>
        <taxon>Spermatophyta</taxon>
        <taxon>Magnoliopsida</taxon>
        <taxon>eudicotyledons</taxon>
        <taxon>Gunneridae</taxon>
        <taxon>Pentapetalae</taxon>
        <taxon>rosids</taxon>
        <taxon>Vitales</taxon>
        <taxon>Vitaceae</taxon>
        <taxon>Viteae</taxon>
        <taxon>Vitis</taxon>
    </lineage>
</organism>
<proteinExistence type="predicted"/>
<dbReference type="Gene3D" id="1.25.40.690">
    <property type="match status" value="1"/>
</dbReference>
<evidence type="ECO:0000256" key="1">
    <source>
        <dbReference type="ARBA" id="ARBA00004567"/>
    </source>
</evidence>
<dbReference type="EMBL" id="JARBHA010000009">
    <property type="protein sequence ID" value="KAJ9692870.1"/>
    <property type="molecule type" value="Genomic_DNA"/>
</dbReference>
<dbReference type="Gene3D" id="3.30.1610.10">
    <property type="entry name" value="Peptidase S59, nucleoporin"/>
    <property type="match status" value="1"/>
</dbReference>
<dbReference type="Pfam" id="PF04096">
    <property type="entry name" value="Nucleoporin2"/>
    <property type="match status" value="1"/>
</dbReference>
<evidence type="ECO:0000256" key="3">
    <source>
        <dbReference type="ARBA" id="ARBA00022816"/>
    </source>
</evidence>
<dbReference type="Pfam" id="PF12110">
    <property type="entry name" value="Nup96"/>
    <property type="match status" value="1"/>
</dbReference>
<keyword evidence="7" id="KW-0539">Nucleus</keyword>
<dbReference type="Proteomes" id="UP001168098">
    <property type="component" value="Unassembled WGS sequence"/>
</dbReference>
<keyword evidence="10" id="KW-1185">Reference proteome</keyword>
<evidence type="ECO:0000313" key="10">
    <source>
        <dbReference type="Proteomes" id="UP001168098"/>
    </source>
</evidence>
<name>A0AA38ZQ30_VITRO</name>
<dbReference type="GO" id="GO:0017056">
    <property type="term" value="F:structural constituent of nuclear pore"/>
    <property type="evidence" value="ECO:0007669"/>
    <property type="project" value="InterPro"/>
</dbReference>
<dbReference type="GO" id="GO:0005643">
    <property type="term" value="C:nuclear pore"/>
    <property type="evidence" value="ECO:0007669"/>
    <property type="project" value="UniProtKB-SubCell"/>
</dbReference>
<gene>
    <name evidence="9" type="ORF">PVL29_011796</name>
</gene>
<dbReference type="AlphaFoldDB" id="A0AA38ZQ30"/>
<keyword evidence="6" id="KW-0906">Nuclear pore complex</keyword>
<evidence type="ECO:0000256" key="2">
    <source>
        <dbReference type="ARBA" id="ARBA00022448"/>
    </source>
</evidence>
<comment type="subcellular location">
    <subcellularLocation>
        <location evidence="1">Nucleus</location>
        <location evidence="1">Nuclear pore complex</location>
    </subcellularLocation>
</comment>
<keyword evidence="3" id="KW-0509">mRNA transport</keyword>
<keyword evidence="5" id="KW-0811">Translocation</keyword>
<dbReference type="PANTHER" id="PTHR23198:SF26">
    <property type="entry name" value="NUCLEAR PORE COMPLEX PROTEIN NUP96"/>
    <property type="match status" value="1"/>
</dbReference>
<evidence type="ECO:0000256" key="7">
    <source>
        <dbReference type="ARBA" id="ARBA00023242"/>
    </source>
</evidence>
<dbReference type="GO" id="GO:0015031">
    <property type="term" value="P:protein transport"/>
    <property type="evidence" value="ECO:0007669"/>
    <property type="project" value="UniProtKB-KW"/>
</dbReference>
<evidence type="ECO:0000256" key="5">
    <source>
        <dbReference type="ARBA" id="ARBA00023010"/>
    </source>
</evidence>
<dbReference type="InterPro" id="IPR037665">
    <property type="entry name" value="Nucleoporin_S59-like"/>
</dbReference>
<dbReference type="FunFam" id="1.25.40.690:FF:000002">
    <property type="entry name" value="Nuclear pore complex protein NUP96"/>
    <property type="match status" value="1"/>
</dbReference>
<evidence type="ECO:0000259" key="8">
    <source>
        <dbReference type="PROSITE" id="PS51434"/>
    </source>
</evidence>
<reference evidence="9 10" key="1">
    <citation type="journal article" date="2023" name="BMC Biotechnol.">
        <title>Vitis rotundifolia cv Carlos genome sequencing.</title>
        <authorList>
            <person name="Huff M."/>
            <person name="Hulse-Kemp A."/>
            <person name="Scheffler B."/>
            <person name="Youngblood R."/>
            <person name="Simpson S."/>
            <person name="Babiker E."/>
            <person name="Staton M."/>
        </authorList>
    </citation>
    <scope>NUCLEOTIDE SEQUENCE [LARGE SCALE GENOMIC DNA]</scope>
    <source>
        <tissue evidence="9">Leaf</tissue>
    </source>
</reference>
<keyword evidence="4" id="KW-0653">Protein transport</keyword>
<protein>
    <recommendedName>
        <fullName evidence="8">Peptidase S59 domain-containing protein</fullName>
    </recommendedName>
</protein>
<dbReference type="SUPFAM" id="SSF82215">
    <property type="entry name" value="C-terminal autoproteolytic domain of nucleoporin nup98"/>
    <property type="match status" value="1"/>
</dbReference>
<accession>A0AA38ZQ30</accession>
<dbReference type="InterPro" id="IPR021967">
    <property type="entry name" value="Nup98_C"/>
</dbReference>
<dbReference type="GO" id="GO:0051028">
    <property type="term" value="P:mRNA transport"/>
    <property type="evidence" value="ECO:0007669"/>
    <property type="project" value="UniProtKB-KW"/>
</dbReference>
<evidence type="ECO:0000256" key="6">
    <source>
        <dbReference type="ARBA" id="ARBA00023132"/>
    </source>
</evidence>
<evidence type="ECO:0000313" key="9">
    <source>
        <dbReference type="EMBL" id="KAJ9692870.1"/>
    </source>
</evidence>
<feature type="domain" description="Peptidase S59" evidence="8">
    <location>
        <begin position="76"/>
        <end position="212"/>
    </location>
</feature>